<feature type="compositionally biased region" description="Acidic residues" evidence="1">
    <location>
        <begin position="227"/>
        <end position="236"/>
    </location>
</feature>
<feature type="domain" description="WW" evidence="2">
    <location>
        <begin position="64"/>
        <end position="92"/>
    </location>
</feature>
<dbReference type="OMA" id="MAIMRNA"/>
<dbReference type="InterPro" id="IPR001202">
    <property type="entry name" value="WW_dom"/>
</dbReference>
<dbReference type="InterPro" id="IPR038185">
    <property type="entry name" value="MyTH4_dom_sf"/>
</dbReference>
<dbReference type="SMART" id="SM00456">
    <property type="entry name" value="WW"/>
    <property type="match status" value="2"/>
</dbReference>
<proteinExistence type="predicted"/>
<feature type="region of interest" description="Disordered" evidence="1">
    <location>
        <begin position="214"/>
        <end position="317"/>
    </location>
</feature>
<feature type="domain" description="MyTH4" evidence="4">
    <location>
        <begin position="455"/>
        <end position="627"/>
    </location>
</feature>
<dbReference type="InterPro" id="IPR000857">
    <property type="entry name" value="MyTH4_dom"/>
</dbReference>
<comment type="caution">
    <text evidence="5">The sequence shown here is derived from an EMBL/GenBank/DDBJ whole genome shotgun (WGS) entry which is preliminary data.</text>
</comment>
<feature type="domain" description="WW" evidence="2">
    <location>
        <begin position="324"/>
        <end position="358"/>
    </location>
</feature>
<dbReference type="RefSeq" id="XP_044556397.1">
    <property type="nucleotide sequence ID" value="XM_044713913.1"/>
</dbReference>
<dbReference type="AlphaFoldDB" id="A0A6A5B9M8"/>
<dbReference type="VEuPathDB" id="AmoebaDB:NF0104170"/>
<dbReference type="Gene3D" id="2.20.70.10">
    <property type="match status" value="2"/>
</dbReference>
<evidence type="ECO:0000313" key="6">
    <source>
        <dbReference type="Proteomes" id="UP000444721"/>
    </source>
</evidence>
<feature type="region of interest" description="Disordered" evidence="1">
    <location>
        <begin position="1"/>
        <end position="45"/>
    </location>
</feature>
<accession>A0A6A5B9M8</accession>
<dbReference type="SMART" id="SM00324">
    <property type="entry name" value="RhoGAP"/>
    <property type="match status" value="1"/>
</dbReference>
<dbReference type="GO" id="GO:0007165">
    <property type="term" value="P:signal transduction"/>
    <property type="evidence" value="ECO:0007669"/>
    <property type="project" value="InterPro"/>
</dbReference>
<dbReference type="VEuPathDB" id="AmoebaDB:NfTy_081040"/>
<feature type="compositionally biased region" description="Polar residues" evidence="1">
    <location>
        <begin position="384"/>
        <end position="403"/>
    </location>
</feature>
<dbReference type="InterPro" id="IPR036020">
    <property type="entry name" value="WW_dom_sf"/>
</dbReference>
<name>A0A6A5B9M8_NAEFO</name>
<dbReference type="Pfam" id="PF00620">
    <property type="entry name" value="RhoGAP"/>
    <property type="match status" value="1"/>
</dbReference>
<dbReference type="SUPFAM" id="SSF51045">
    <property type="entry name" value="WW domain"/>
    <property type="match status" value="2"/>
</dbReference>
<feature type="region of interest" description="Disordered" evidence="1">
    <location>
        <begin position="384"/>
        <end position="414"/>
    </location>
</feature>
<gene>
    <name evidence="5" type="ORF">FDP41_009904</name>
</gene>
<dbReference type="Gene3D" id="1.10.555.10">
    <property type="entry name" value="Rho GTPase activation protein"/>
    <property type="match status" value="1"/>
</dbReference>
<dbReference type="Pfam" id="PF00397">
    <property type="entry name" value="WW"/>
    <property type="match status" value="2"/>
</dbReference>
<evidence type="ECO:0000256" key="1">
    <source>
        <dbReference type="SAM" id="MobiDB-lite"/>
    </source>
</evidence>
<sequence>MSSSSSVNHHQEEEEDSNHDSNGTGTTTPKTTTPLPPPQQQHHHQTNNTPIVDAAIVQSDDGVWLTIYDPQTKRHYYHNKTNGETTWSLPMNLSSPNLNTTMNVSTKLHEQLKSPVSPVMEMTGKTPITPKTPSNAHKDESLILLNSEQPKGRKSNNTTGTPSGHQRSLSQDNVMSNLKSRVSHLHAIPINVKKEIETYSPSTAANLDVIGSVPANSGLFTRSQYNSDDEEDEEEDIIKNDDEIETPRQQQATLNLDLVGTKKNTSGSANDDEDAEEPSEKPLSTSNIVQHSSSVSTTTTTGTIGTTTPKVVTSPQISKQISSLELEDGWEAAVDSNTGRTYYFHRQTQKSTWEPPYKNKKVTHYHTPSTIENIADYKLLTEAGSSNNAQPTTPQRPKSSHMGTSAEDSHQEASDALPRITQGEHTLIKYGVTHFQKFKKGLFKKQVKVDKLIEFQKDRLNQTLQPIKMEQHQEKALRCFELVQLFMGDRTFDKCSPTVKQVVKSGTNVHDFFLAKEILQIALLNVPIRNELIIYLCKQTNNNPKVESAVKGLQLLGLMLSAFPPTSYDLQEGVLHFLQHTIVTHPKLGKDERIRQFSLLSEKHLRRSCVTGPRKTLPSDNEIKNMSNPHPPEPIFGVSIVEYLKWQKEKFPQFDPSKPYILYILSEALKKVNFTNVEGIFRLPGDVSRVEALKDKFCKCNFEISEKDPHVLASLFKLWLRELADPLIPHRLYEHCVSVANSEQESAAVLDQLPPGNRTILNFVLDFLSDMLPNCKKTMMTSENLAVVFCPNILRSQSSDPMAIMRNAASEKQFVRNLILKTARQKGISEK</sequence>
<dbReference type="OrthoDB" id="437889at2759"/>
<keyword evidence="6" id="KW-1185">Reference proteome</keyword>
<dbReference type="VEuPathDB" id="AmoebaDB:FDP41_009904"/>
<dbReference type="SUPFAM" id="SSF48350">
    <property type="entry name" value="GTPase activation domain, GAP"/>
    <property type="match status" value="1"/>
</dbReference>
<feature type="region of interest" description="Disordered" evidence="1">
    <location>
        <begin position="146"/>
        <end position="170"/>
    </location>
</feature>
<evidence type="ECO:0000259" key="2">
    <source>
        <dbReference type="PROSITE" id="PS50020"/>
    </source>
</evidence>
<dbReference type="GO" id="GO:0005737">
    <property type="term" value="C:cytoplasm"/>
    <property type="evidence" value="ECO:0007669"/>
    <property type="project" value="TreeGrafter"/>
</dbReference>
<dbReference type="PROSITE" id="PS01159">
    <property type="entry name" value="WW_DOMAIN_1"/>
    <property type="match status" value="2"/>
</dbReference>
<dbReference type="CDD" id="cd00201">
    <property type="entry name" value="WW"/>
    <property type="match status" value="2"/>
</dbReference>
<dbReference type="PANTHER" id="PTHR45876:SF8">
    <property type="entry name" value="FI04035P"/>
    <property type="match status" value="1"/>
</dbReference>
<evidence type="ECO:0000259" key="4">
    <source>
        <dbReference type="PROSITE" id="PS51016"/>
    </source>
</evidence>
<dbReference type="Pfam" id="PF00784">
    <property type="entry name" value="MyTH4"/>
    <property type="match status" value="1"/>
</dbReference>
<dbReference type="PROSITE" id="PS50238">
    <property type="entry name" value="RHOGAP"/>
    <property type="match status" value="1"/>
</dbReference>
<dbReference type="InterPro" id="IPR008936">
    <property type="entry name" value="Rho_GTPase_activation_prot"/>
</dbReference>
<dbReference type="GeneID" id="68117119"/>
<feature type="compositionally biased region" description="Low complexity" evidence="1">
    <location>
        <begin position="292"/>
        <end position="314"/>
    </location>
</feature>
<dbReference type="PROSITE" id="PS51016">
    <property type="entry name" value="MYTH4"/>
    <property type="match status" value="1"/>
</dbReference>
<dbReference type="InterPro" id="IPR000198">
    <property type="entry name" value="RhoGAP_dom"/>
</dbReference>
<dbReference type="PROSITE" id="PS50020">
    <property type="entry name" value="WW_DOMAIN_2"/>
    <property type="match status" value="2"/>
</dbReference>
<reference evidence="5 6" key="1">
    <citation type="journal article" date="2019" name="Sci. Rep.">
        <title>Nanopore sequencing improves the draft genome of the human pathogenic amoeba Naegleria fowleri.</title>
        <authorList>
            <person name="Liechti N."/>
            <person name="Schurch N."/>
            <person name="Bruggmann R."/>
            <person name="Wittwer M."/>
        </authorList>
    </citation>
    <scope>NUCLEOTIDE SEQUENCE [LARGE SCALE GENOMIC DNA]</scope>
    <source>
        <strain evidence="5 6">ATCC 30894</strain>
    </source>
</reference>
<dbReference type="PANTHER" id="PTHR45876">
    <property type="entry name" value="FI04035P"/>
    <property type="match status" value="1"/>
</dbReference>
<feature type="domain" description="Rho-GAP" evidence="3">
    <location>
        <begin position="638"/>
        <end position="826"/>
    </location>
</feature>
<dbReference type="Gene3D" id="1.25.40.530">
    <property type="entry name" value="MyTH4 domain"/>
    <property type="match status" value="1"/>
</dbReference>
<feature type="compositionally biased region" description="Low complexity" evidence="1">
    <location>
        <begin position="22"/>
        <end position="33"/>
    </location>
</feature>
<evidence type="ECO:0000313" key="5">
    <source>
        <dbReference type="EMBL" id="KAF0971681.1"/>
    </source>
</evidence>
<evidence type="ECO:0000259" key="3">
    <source>
        <dbReference type="PROSITE" id="PS50238"/>
    </source>
</evidence>
<dbReference type="SMART" id="SM00139">
    <property type="entry name" value="MyTH4"/>
    <property type="match status" value="1"/>
</dbReference>
<feature type="compositionally biased region" description="Polar residues" evidence="1">
    <location>
        <begin position="214"/>
        <end position="226"/>
    </location>
</feature>
<feature type="compositionally biased region" description="Polar residues" evidence="1">
    <location>
        <begin position="282"/>
        <end position="291"/>
    </location>
</feature>
<dbReference type="GO" id="GO:0005856">
    <property type="term" value="C:cytoskeleton"/>
    <property type="evidence" value="ECO:0007669"/>
    <property type="project" value="InterPro"/>
</dbReference>
<dbReference type="GO" id="GO:0005096">
    <property type="term" value="F:GTPase activator activity"/>
    <property type="evidence" value="ECO:0007669"/>
    <property type="project" value="TreeGrafter"/>
</dbReference>
<dbReference type="EMBL" id="VFQX01000074">
    <property type="protein sequence ID" value="KAF0971681.1"/>
    <property type="molecule type" value="Genomic_DNA"/>
</dbReference>
<protein>
    <submittedName>
        <fullName evidence="5">Uncharacterized protein</fullName>
    </submittedName>
</protein>
<dbReference type="Proteomes" id="UP000444721">
    <property type="component" value="Unassembled WGS sequence"/>
</dbReference>
<organism evidence="5 6">
    <name type="scientific">Naegleria fowleri</name>
    <name type="common">Brain eating amoeba</name>
    <dbReference type="NCBI Taxonomy" id="5763"/>
    <lineage>
        <taxon>Eukaryota</taxon>
        <taxon>Discoba</taxon>
        <taxon>Heterolobosea</taxon>
        <taxon>Tetramitia</taxon>
        <taxon>Eutetramitia</taxon>
        <taxon>Vahlkampfiidae</taxon>
        <taxon>Naegleria</taxon>
    </lineage>
</organism>